<dbReference type="GO" id="GO:0016514">
    <property type="term" value="C:SWI/SNF complex"/>
    <property type="evidence" value="ECO:0007669"/>
    <property type="project" value="TreeGrafter"/>
</dbReference>
<dbReference type="InterPro" id="IPR032451">
    <property type="entry name" value="SMARCC_C"/>
</dbReference>
<feature type="coiled-coil region" evidence="5">
    <location>
        <begin position="487"/>
        <end position="528"/>
    </location>
</feature>
<dbReference type="InterPro" id="IPR007526">
    <property type="entry name" value="SWIRM"/>
</dbReference>
<accession>A0A061B2U8</accession>
<reference evidence="12" key="2">
    <citation type="journal article" date="2017" name="Genome Announc.">
        <title>Genome sequences of Cyberlindnera fabianii 65, Pichia kudriavzevii 129, and Saccharomyces cerevisiae 131 isolated from fermented masau fruits in Zimbabwe.</title>
        <authorList>
            <person name="van Rijswijck I.M.H."/>
            <person name="Derks M.F.L."/>
            <person name="Abee T."/>
            <person name="de Ridder D."/>
            <person name="Smid E.J."/>
        </authorList>
    </citation>
    <scope>NUCLEOTIDE SEQUENCE [LARGE SCALE GENOMIC DNA]</scope>
    <source>
        <strain evidence="12">65</strain>
    </source>
</reference>
<dbReference type="PROSITE" id="PS50934">
    <property type="entry name" value="SWIRM"/>
    <property type="match status" value="1"/>
</dbReference>
<dbReference type="OrthoDB" id="118550at2759"/>
<keyword evidence="2" id="KW-0238">DNA-binding</keyword>
<dbReference type="PROSITE" id="PS51293">
    <property type="entry name" value="SANT"/>
    <property type="match status" value="1"/>
</dbReference>
<evidence type="ECO:0000259" key="9">
    <source>
        <dbReference type="PROSITE" id="PS51293"/>
    </source>
</evidence>
<dbReference type="PROSITE" id="PS50090">
    <property type="entry name" value="MYB_LIKE"/>
    <property type="match status" value="1"/>
</dbReference>
<dbReference type="GO" id="GO:0006338">
    <property type="term" value="P:chromatin remodeling"/>
    <property type="evidence" value="ECO:0007669"/>
    <property type="project" value="UniProtKB-ARBA"/>
</dbReference>
<evidence type="ECO:0000256" key="5">
    <source>
        <dbReference type="SAM" id="Coils"/>
    </source>
</evidence>
<dbReference type="VEuPathDB" id="FungiDB:BON22_3967"/>
<dbReference type="InterPro" id="IPR017884">
    <property type="entry name" value="SANT_dom"/>
</dbReference>
<gene>
    <name evidence="11" type="ORF">BON22_3967</name>
    <name evidence="10" type="ORF">CYFA0S_14e01486g</name>
</gene>
<name>A0A061B2U8_CYBFA</name>
<keyword evidence="12" id="KW-1185">Reference proteome</keyword>
<dbReference type="Pfam" id="PF16495">
    <property type="entry name" value="SWIRM-assoc_1"/>
    <property type="match status" value="1"/>
</dbReference>
<feature type="compositionally biased region" description="Polar residues" evidence="6">
    <location>
        <begin position="34"/>
        <end position="49"/>
    </location>
</feature>
<keyword evidence="5" id="KW-0175">Coiled coil</keyword>
<dbReference type="InterPro" id="IPR001005">
    <property type="entry name" value="SANT/Myb"/>
</dbReference>
<dbReference type="SMART" id="SM00717">
    <property type="entry name" value="SANT"/>
    <property type="match status" value="1"/>
</dbReference>
<reference evidence="11" key="3">
    <citation type="submission" date="2017-01" db="EMBL/GenBank/DDBJ databases">
        <authorList>
            <person name="Mah S.A."/>
            <person name="Swanson W.J."/>
            <person name="Moy G.W."/>
            <person name="Vacquier V.D."/>
        </authorList>
    </citation>
    <scope>NUCLEOTIDE SEQUENCE [LARGE SCALE GENOMIC DNA]</scope>
    <source>
        <strain evidence="11">65</strain>
    </source>
</reference>
<evidence type="ECO:0000256" key="3">
    <source>
        <dbReference type="ARBA" id="ARBA00023163"/>
    </source>
</evidence>
<dbReference type="SUPFAM" id="SSF46689">
    <property type="entry name" value="Homeodomain-like"/>
    <property type="match status" value="2"/>
</dbReference>
<dbReference type="EMBL" id="MPUK01000008">
    <property type="protein sequence ID" value="ONH66001.1"/>
    <property type="molecule type" value="Genomic_DNA"/>
</dbReference>
<keyword evidence="1" id="KW-0805">Transcription regulation</keyword>
<dbReference type="PANTHER" id="PTHR12802">
    <property type="entry name" value="SWI/SNF COMPLEX-RELATED"/>
    <property type="match status" value="1"/>
</dbReference>
<keyword evidence="3" id="KW-0804">Transcription</keyword>
<dbReference type="Gene3D" id="1.10.10.10">
    <property type="entry name" value="Winged helix-like DNA-binding domain superfamily/Winged helix DNA-binding domain"/>
    <property type="match status" value="1"/>
</dbReference>
<evidence type="ECO:0000256" key="4">
    <source>
        <dbReference type="ARBA" id="ARBA00023242"/>
    </source>
</evidence>
<dbReference type="GO" id="GO:0045893">
    <property type="term" value="P:positive regulation of DNA-templated transcription"/>
    <property type="evidence" value="ECO:0007669"/>
    <property type="project" value="TreeGrafter"/>
</dbReference>
<dbReference type="Proteomes" id="UP000189513">
    <property type="component" value="Unassembled WGS sequence"/>
</dbReference>
<dbReference type="STRING" id="36022.A0A061B2U8"/>
<dbReference type="AlphaFoldDB" id="A0A061B2U8"/>
<organism evidence="10">
    <name type="scientific">Cyberlindnera fabianii</name>
    <name type="common">Yeast</name>
    <name type="synonym">Hansenula fabianii</name>
    <dbReference type="NCBI Taxonomy" id="36022"/>
    <lineage>
        <taxon>Eukaryota</taxon>
        <taxon>Fungi</taxon>
        <taxon>Dikarya</taxon>
        <taxon>Ascomycota</taxon>
        <taxon>Saccharomycotina</taxon>
        <taxon>Saccharomycetes</taxon>
        <taxon>Phaffomycetales</taxon>
        <taxon>Phaffomycetaceae</taxon>
        <taxon>Cyberlindnera</taxon>
    </lineage>
</organism>
<dbReference type="InterPro" id="IPR009057">
    <property type="entry name" value="Homeodomain-like_sf"/>
</dbReference>
<evidence type="ECO:0000313" key="10">
    <source>
        <dbReference type="EMBL" id="CDR44266.1"/>
    </source>
</evidence>
<dbReference type="GO" id="GO:0042393">
    <property type="term" value="F:histone binding"/>
    <property type="evidence" value="ECO:0007669"/>
    <property type="project" value="TreeGrafter"/>
</dbReference>
<feature type="compositionally biased region" description="Low complexity" evidence="6">
    <location>
        <begin position="55"/>
        <end position="68"/>
    </location>
</feature>
<feature type="domain" description="SANT" evidence="9">
    <location>
        <begin position="336"/>
        <end position="387"/>
    </location>
</feature>
<protein>
    <submittedName>
        <fullName evidence="10">CYFA0S14e01486g1_1</fullName>
    </submittedName>
    <submittedName>
        <fullName evidence="11">Chromatin structure-remodeling complex protein RSC8</fullName>
    </submittedName>
</protein>
<evidence type="ECO:0000259" key="7">
    <source>
        <dbReference type="PROSITE" id="PS50090"/>
    </source>
</evidence>
<dbReference type="PANTHER" id="PTHR12802:SF150">
    <property type="entry name" value="CHROMATIN STRUCTURE-REMODELING COMPLEX PROTEIN RSC8"/>
    <property type="match status" value="1"/>
</dbReference>
<evidence type="ECO:0000256" key="6">
    <source>
        <dbReference type="SAM" id="MobiDB-lite"/>
    </source>
</evidence>
<dbReference type="Pfam" id="PF04433">
    <property type="entry name" value="SWIRM"/>
    <property type="match status" value="1"/>
</dbReference>
<proteinExistence type="predicted"/>
<reference evidence="10" key="1">
    <citation type="journal article" date="2014" name="Genome Announc.">
        <title>Genome sequence of the yeast Cyberlindnera fabianii (Hansenula fabianii).</title>
        <authorList>
            <person name="Freel K.C."/>
            <person name="Sarilar V."/>
            <person name="Neuveglise C."/>
            <person name="Devillers H."/>
            <person name="Friedrich A."/>
            <person name="Schacherer J."/>
        </authorList>
    </citation>
    <scope>NUCLEOTIDE SEQUENCE</scope>
    <source>
        <strain evidence="10">YJS4271</strain>
    </source>
</reference>
<dbReference type="EMBL" id="LK052899">
    <property type="protein sequence ID" value="CDR44266.1"/>
    <property type="molecule type" value="Genomic_DNA"/>
</dbReference>
<feature type="domain" description="Myb-like" evidence="7">
    <location>
        <begin position="340"/>
        <end position="383"/>
    </location>
</feature>
<dbReference type="OMA" id="PSFSKWF"/>
<evidence type="ECO:0000313" key="12">
    <source>
        <dbReference type="Proteomes" id="UP000189513"/>
    </source>
</evidence>
<dbReference type="Gene3D" id="1.10.10.60">
    <property type="entry name" value="Homeodomain-like"/>
    <property type="match status" value="1"/>
</dbReference>
<dbReference type="GO" id="GO:0003677">
    <property type="term" value="F:DNA binding"/>
    <property type="evidence" value="ECO:0007669"/>
    <property type="project" value="UniProtKB-KW"/>
</dbReference>
<dbReference type="InterPro" id="IPR036388">
    <property type="entry name" value="WH-like_DNA-bd_sf"/>
</dbReference>
<dbReference type="FunFam" id="1.10.10.10:FF:000020">
    <property type="entry name" value="SWI/SNF complex subunit SMARCC2 isoform c"/>
    <property type="match status" value="1"/>
</dbReference>
<dbReference type="CDD" id="cd00167">
    <property type="entry name" value="SANT"/>
    <property type="match status" value="1"/>
</dbReference>
<sequence length="611" mass="67891">MSTPINEEAVSKEQTPAPEVSENTPAEDVEMNDAETTQNDGASDKTSAGTPALDTPQETPAPAAEASPVIDYSEESKKIEEKAKIYLARQTKTVIVPAFSAWFDMEKIHEIEKKSLPEFFNNNSRFKTDKIYQDIRNFMINAYRLNPTEYLTVTAARRNIAADVASIIRIHAFLEQWGLINYQIDPKTRPSLVGPQYTGHFQIILDTPDGLKPYIPENAKVINIKDAKSEGNGVTEGKKENDKPAPTDFVLNMELRKNVYDSTHDAVALNESDRVTSGINTKTFTCTVTGNDTTEVRYHNLKTKGSISAKAFKEGQFGANFTSADFVRLDGLQKSNDFAPWSNQETLLLLEGIEMFEDDWEKISQHVSTKSKEQCITKFIQLPIEDNYLTKTITDAKKTNKETTTTIESATTSSESHTNEAVRQTIKFLIKNIDPELASRDFLNNDADVQKAIKYTVGSIVGGAKAQQETIKTESSQLMNDLVMLEIQKVEQKLSKLALLEKQMEQEKAELAQQRKELILDRLSLKKQAVTVRGKLIEATRATDPQAAVQIAQSALDIAVKAPRVAIATTSAAAVAPVDTDQEAKDKEAAETEDVLPVSMEAPEVYQIWKS</sequence>
<evidence type="ECO:0000313" key="11">
    <source>
        <dbReference type="EMBL" id="ONH66001.1"/>
    </source>
</evidence>
<evidence type="ECO:0000256" key="2">
    <source>
        <dbReference type="ARBA" id="ARBA00023125"/>
    </source>
</evidence>
<keyword evidence="4" id="KW-0539">Nucleus</keyword>
<dbReference type="Pfam" id="PF00249">
    <property type="entry name" value="Myb_DNA-binding"/>
    <property type="match status" value="1"/>
</dbReference>
<evidence type="ECO:0000259" key="8">
    <source>
        <dbReference type="PROSITE" id="PS50934"/>
    </source>
</evidence>
<dbReference type="FunFam" id="1.10.10.60:FF:000014">
    <property type="entry name" value="SWI/SNF complex subunit SMARCC2 isoform C"/>
    <property type="match status" value="1"/>
</dbReference>
<feature type="region of interest" description="Disordered" evidence="6">
    <location>
        <begin position="1"/>
        <end position="73"/>
    </location>
</feature>
<feature type="domain" description="SWIRM" evidence="8">
    <location>
        <begin position="94"/>
        <end position="191"/>
    </location>
</feature>
<evidence type="ECO:0000256" key="1">
    <source>
        <dbReference type="ARBA" id="ARBA00023015"/>
    </source>
</evidence>